<evidence type="ECO:0000259" key="14">
    <source>
        <dbReference type="PROSITE" id="PS50011"/>
    </source>
</evidence>
<feature type="region of interest" description="Disordered" evidence="13">
    <location>
        <begin position="633"/>
        <end position="677"/>
    </location>
</feature>
<dbReference type="GO" id="GO:0005634">
    <property type="term" value="C:nucleus"/>
    <property type="evidence" value="ECO:0007669"/>
    <property type="project" value="TreeGrafter"/>
</dbReference>
<dbReference type="PROSITE" id="PS50011">
    <property type="entry name" value="PROTEIN_KINASE_DOM"/>
    <property type="match status" value="1"/>
</dbReference>
<evidence type="ECO:0000256" key="12">
    <source>
        <dbReference type="PROSITE-ProRule" id="PRU10141"/>
    </source>
</evidence>
<dbReference type="PROSITE" id="PS00107">
    <property type="entry name" value="PROTEIN_KINASE_ATP"/>
    <property type="match status" value="1"/>
</dbReference>
<dbReference type="Gene3D" id="1.10.510.10">
    <property type="entry name" value="Transferase(Phosphotransferase) domain 1"/>
    <property type="match status" value="1"/>
</dbReference>
<accession>A0AAP0MQQ8</accession>
<proteinExistence type="predicted"/>
<dbReference type="CDD" id="cd13999">
    <property type="entry name" value="STKc_MAP3K-like"/>
    <property type="match status" value="1"/>
</dbReference>
<dbReference type="InterPro" id="IPR000719">
    <property type="entry name" value="Prot_kinase_dom"/>
</dbReference>
<feature type="domain" description="NAC" evidence="15">
    <location>
        <begin position="468"/>
        <end position="629"/>
    </location>
</feature>
<dbReference type="EMBL" id="JBCGBO010000002">
    <property type="protein sequence ID" value="KAK9221491.1"/>
    <property type="molecule type" value="Genomic_DNA"/>
</dbReference>
<feature type="binding site" evidence="12">
    <location>
        <position position="53"/>
    </location>
    <ligand>
        <name>ATP</name>
        <dbReference type="ChEBI" id="CHEBI:30616"/>
    </ligand>
</feature>
<evidence type="ECO:0000256" key="5">
    <source>
        <dbReference type="ARBA" id="ARBA00022840"/>
    </source>
</evidence>
<comment type="catalytic activity">
    <reaction evidence="10">
        <text>L-threonyl-[protein] + ATP = O-phospho-L-threonyl-[protein] + ADP + H(+)</text>
        <dbReference type="Rhea" id="RHEA:46608"/>
        <dbReference type="Rhea" id="RHEA-COMP:11060"/>
        <dbReference type="Rhea" id="RHEA-COMP:11605"/>
        <dbReference type="ChEBI" id="CHEBI:15378"/>
        <dbReference type="ChEBI" id="CHEBI:30013"/>
        <dbReference type="ChEBI" id="CHEBI:30616"/>
        <dbReference type="ChEBI" id="CHEBI:61977"/>
        <dbReference type="ChEBI" id="CHEBI:456216"/>
        <dbReference type="EC" id="2.7.11.1"/>
    </reaction>
</comment>
<gene>
    <name evidence="16" type="ORF">WN944_009917</name>
</gene>
<evidence type="ECO:0000256" key="11">
    <source>
        <dbReference type="ARBA" id="ARBA00048679"/>
    </source>
</evidence>
<feature type="domain" description="Protein kinase" evidence="14">
    <location>
        <begin position="26"/>
        <end position="311"/>
    </location>
</feature>
<protein>
    <submittedName>
        <fullName evidence="16">Uncharacterized protein</fullName>
    </submittedName>
</protein>
<keyword evidence="9" id="KW-0539">Nucleus</keyword>
<dbReference type="GO" id="GO:0005524">
    <property type="term" value="F:ATP binding"/>
    <property type="evidence" value="ECO:0007669"/>
    <property type="project" value="UniProtKB-UniRule"/>
</dbReference>
<comment type="caution">
    <text evidence="16">The sequence shown here is derived from an EMBL/GenBank/DDBJ whole genome shotgun (WGS) entry which is preliminary data.</text>
</comment>
<dbReference type="SMART" id="SM00220">
    <property type="entry name" value="S_TKc"/>
    <property type="match status" value="1"/>
</dbReference>
<dbReference type="Pfam" id="PF02365">
    <property type="entry name" value="NAM"/>
    <property type="match status" value="1"/>
</dbReference>
<evidence type="ECO:0000313" key="17">
    <source>
        <dbReference type="Proteomes" id="UP001428341"/>
    </source>
</evidence>
<dbReference type="InterPro" id="IPR017441">
    <property type="entry name" value="Protein_kinase_ATP_BS"/>
</dbReference>
<evidence type="ECO:0000256" key="1">
    <source>
        <dbReference type="ARBA" id="ARBA00022527"/>
    </source>
</evidence>
<keyword evidence="6" id="KW-0805">Transcription regulation</keyword>
<comment type="catalytic activity">
    <reaction evidence="11">
        <text>L-seryl-[protein] + ATP = O-phospho-L-seryl-[protein] + ADP + H(+)</text>
        <dbReference type="Rhea" id="RHEA:17989"/>
        <dbReference type="Rhea" id="RHEA-COMP:9863"/>
        <dbReference type="Rhea" id="RHEA-COMP:11604"/>
        <dbReference type="ChEBI" id="CHEBI:15378"/>
        <dbReference type="ChEBI" id="CHEBI:29999"/>
        <dbReference type="ChEBI" id="CHEBI:30616"/>
        <dbReference type="ChEBI" id="CHEBI:83421"/>
        <dbReference type="ChEBI" id="CHEBI:456216"/>
        <dbReference type="EC" id="2.7.11.1"/>
    </reaction>
</comment>
<evidence type="ECO:0000256" key="8">
    <source>
        <dbReference type="ARBA" id="ARBA00023163"/>
    </source>
</evidence>
<evidence type="ECO:0000256" key="2">
    <source>
        <dbReference type="ARBA" id="ARBA00022679"/>
    </source>
</evidence>
<dbReference type="FunFam" id="2.170.150.80:FF:000009">
    <property type="entry name" value="NAC domain-containing protein 8"/>
    <property type="match status" value="1"/>
</dbReference>
<keyword evidence="8" id="KW-0804">Transcription</keyword>
<dbReference type="PROSITE" id="PS51005">
    <property type="entry name" value="NAC"/>
    <property type="match status" value="1"/>
</dbReference>
<dbReference type="InterPro" id="IPR011009">
    <property type="entry name" value="Kinase-like_dom_sf"/>
</dbReference>
<evidence type="ECO:0000313" key="16">
    <source>
        <dbReference type="EMBL" id="KAK9221491.1"/>
    </source>
</evidence>
<evidence type="ECO:0000256" key="9">
    <source>
        <dbReference type="ARBA" id="ARBA00023242"/>
    </source>
</evidence>
<dbReference type="InterPro" id="IPR036093">
    <property type="entry name" value="NAC_dom_sf"/>
</dbReference>
<dbReference type="GO" id="GO:0003700">
    <property type="term" value="F:DNA-binding transcription factor activity"/>
    <property type="evidence" value="ECO:0007669"/>
    <property type="project" value="InterPro"/>
</dbReference>
<dbReference type="GO" id="GO:0004674">
    <property type="term" value="F:protein serine/threonine kinase activity"/>
    <property type="evidence" value="ECO:0007669"/>
    <property type="project" value="UniProtKB-EC"/>
</dbReference>
<evidence type="ECO:0000256" key="6">
    <source>
        <dbReference type="ARBA" id="ARBA00023015"/>
    </source>
</evidence>
<keyword evidence="1" id="KW-0723">Serine/threonine-protein kinase</keyword>
<dbReference type="PROSITE" id="PS00108">
    <property type="entry name" value="PROTEIN_KINASE_ST"/>
    <property type="match status" value="1"/>
</dbReference>
<keyword evidence="5 12" id="KW-0067">ATP-binding</keyword>
<keyword evidence="17" id="KW-1185">Reference proteome</keyword>
<dbReference type="GO" id="GO:0000976">
    <property type="term" value="F:transcription cis-regulatory region binding"/>
    <property type="evidence" value="ECO:0007669"/>
    <property type="project" value="TreeGrafter"/>
</dbReference>
<dbReference type="FunFam" id="3.30.200.20:FF:000034">
    <property type="entry name" value="Kinase suppressor of Ras 1"/>
    <property type="match status" value="1"/>
</dbReference>
<dbReference type="SUPFAM" id="SSF101941">
    <property type="entry name" value="NAC domain"/>
    <property type="match status" value="1"/>
</dbReference>
<evidence type="ECO:0000256" key="7">
    <source>
        <dbReference type="ARBA" id="ARBA00023125"/>
    </source>
</evidence>
<dbReference type="InterPro" id="IPR003441">
    <property type="entry name" value="NAC-dom"/>
</dbReference>
<dbReference type="PANTHER" id="PTHR31079">
    <property type="entry name" value="NAC DOMAIN-CONTAINING PROTEIN 73"/>
    <property type="match status" value="1"/>
</dbReference>
<dbReference type="SUPFAM" id="SSF56112">
    <property type="entry name" value="Protein kinase-like (PK-like)"/>
    <property type="match status" value="1"/>
</dbReference>
<dbReference type="InterPro" id="IPR008271">
    <property type="entry name" value="Ser/Thr_kinase_AS"/>
</dbReference>
<dbReference type="Gene3D" id="2.170.150.80">
    <property type="entry name" value="NAC domain"/>
    <property type="match status" value="1"/>
</dbReference>
<dbReference type="Proteomes" id="UP001428341">
    <property type="component" value="Unassembled WGS sequence"/>
</dbReference>
<organism evidence="16 17">
    <name type="scientific">Citrus x changshan-huyou</name>
    <dbReference type="NCBI Taxonomy" id="2935761"/>
    <lineage>
        <taxon>Eukaryota</taxon>
        <taxon>Viridiplantae</taxon>
        <taxon>Streptophyta</taxon>
        <taxon>Embryophyta</taxon>
        <taxon>Tracheophyta</taxon>
        <taxon>Spermatophyta</taxon>
        <taxon>Magnoliopsida</taxon>
        <taxon>eudicotyledons</taxon>
        <taxon>Gunneridae</taxon>
        <taxon>Pentapetalae</taxon>
        <taxon>rosids</taxon>
        <taxon>malvids</taxon>
        <taxon>Sapindales</taxon>
        <taxon>Rutaceae</taxon>
        <taxon>Aurantioideae</taxon>
        <taxon>Citrus</taxon>
    </lineage>
</organism>
<feature type="region of interest" description="Disordered" evidence="13">
    <location>
        <begin position="331"/>
        <end position="371"/>
    </location>
</feature>
<keyword evidence="3 12" id="KW-0547">Nucleotide-binding</keyword>
<evidence type="ECO:0000256" key="10">
    <source>
        <dbReference type="ARBA" id="ARBA00047899"/>
    </source>
</evidence>
<keyword evidence="2" id="KW-0808">Transferase</keyword>
<evidence type="ECO:0000256" key="3">
    <source>
        <dbReference type="ARBA" id="ARBA00022741"/>
    </source>
</evidence>
<evidence type="ECO:0000256" key="4">
    <source>
        <dbReference type="ARBA" id="ARBA00022777"/>
    </source>
</evidence>
<keyword evidence="7" id="KW-0238">DNA-binding</keyword>
<dbReference type="Gene3D" id="3.30.200.20">
    <property type="entry name" value="Phosphorylase Kinase, domain 1"/>
    <property type="match status" value="1"/>
</dbReference>
<dbReference type="AlphaFoldDB" id="A0AAP0MQQ8"/>
<reference evidence="16 17" key="1">
    <citation type="submission" date="2024-05" db="EMBL/GenBank/DDBJ databases">
        <title>Haplotype-resolved chromosome-level genome assembly of Huyou (Citrus changshanensis).</title>
        <authorList>
            <person name="Miao C."/>
            <person name="Chen W."/>
            <person name="Wu Y."/>
            <person name="Wang L."/>
            <person name="Zhao S."/>
            <person name="Grierson D."/>
            <person name="Xu C."/>
            <person name="Chen K."/>
        </authorList>
    </citation>
    <scope>NUCLEOTIDE SEQUENCE [LARGE SCALE GENOMIC DNA]</scope>
    <source>
        <strain evidence="16">01-14</strain>
        <tissue evidence="16">Leaf</tissue>
    </source>
</reference>
<sequence length="839" mass="93926">MGSANGFFSDGEFSLDSKWLVDPKLLFVGPKIGEGAHAKVYEGKYKNQNVAIKIVNRGETPEEIAKREARFAREVAMMSRVRHRNLVKFIGACKEPVMVIVTELLLGGTLRKYLLNMRPRCLDIHVAIGFALAIARAMECLHSHGIIHRDLKPENLILTADHKTVKLADFGLAREESLTEMMTAETGTYRWMAPELYSTVTLRRGEKKHYTHKVDAYSFGIVLWELIHNRLPFEGMSNLQAAYAAAFKAELVQTDSCDGNIMKKMLSHKNMRPSAEDLPEDLALIVTSCWKEDPNERPNFSQIIQMLLHYISTNSAPEPVILPRMFSSENAVLPPESPGTSSLMPPRDDSERNPNTRMEDQPGGAWRARKQQSLHLHPNAPDFYDNATDSVFEVAKCLAFSRQELASCPNESLGFRSWLVNSRAIAKKVRNAARSSAQLIKDYGANRECPNCHYFIDNSDVSPEWPGLPVGVKFDPSDVELLEHLAAKCGVGNSKPHMFIDEFIPTIEGDQGICYTHPENLPGAKKDGSSVHFFHRTTNAYATGQRKRRKIQSEHSLNEEHVRWHKTGKTKPVIENGIQKGCRKIMVLYKSTKKGTKPDKSNWVMHQYHLGTDEDEKDDEYVVSKVFYQQTKQPEKNVGSPIIEVPDNLIPDSSPRTPLTNPPNPPRPGKSMVCDDVADDNTLKSSAQEPLHIAEASHVPQPAVKLEDDQGYITCLAGESEPQDIGDPGLDGIYDSLLLCKEDISSKVFSGVNDVSYADFFHNAHHMKGNDSAPCGIADLENLEFDTPPDSHLADLQFSDESILGFWLKFVLFPSIFFSSNEFNLIAAREAGTLFFPVH</sequence>
<dbReference type="InterPro" id="IPR044799">
    <property type="entry name" value="SOG1-like"/>
</dbReference>
<dbReference type="InterPro" id="IPR001245">
    <property type="entry name" value="Ser-Thr/Tyr_kinase_cat_dom"/>
</dbReference>
<evidence type="ECO:0000259" key="15">
    <source>
        <dbReference type="PROSITE" id="PS51005"/>
    </source>
</evidence>
<dbReference type="Pfam" id="PF07714">
    <property type="entry name" value="PK_Tyr_Ser-Thr"/>
    <property type="match status" value="1"/>
</dbReference>
<evidence type="ECO:0000256" key="13">
    <source>
        <dbReference type="SAM" id="MobiDB-lite"/>
    </source>
</evidence>
<name>A0AAP0MQQ8_9ROSI</name>
<dbReference type="PANTHER" id="PTHR31079:SF2">
    <property type="entry name" value="NAC DOMAIN CONTAINING PROTEIN 44-RELATED"/>
    <property type="match status" value="1"/>
</dbReference>
<feature type="compositionally biased region" description="Basic and acidic residues" evidence="13">
    <location>
        <begin position="346"/>
        <end position="360"/>
    </location>
</feature>
<keyword evidence="4" id="KW-0418">Kinase</keyword>